<organism evidence="3 4">
    <name type="scientific">Trichonephila inaurata madagascariensis</name>
    <dbReference type="NCBI Taxonomy" id="2747483"/>
    <lineage>
        <taxon>Eukaryota</taxon>
        <taxon>Metazoa</taxon>
        <taxon>Ecdysozoa</taxon>
        <taxon>Arthropoda</taxon>
        <taxon>Chelicerata</taxon>
        <taxon>Arachnida</taxon>
        <taxon>Araneae</taxon>
        <taxon>Araneomorphae</taxon>
        <taxon>Entelegynae</taxon>
        <taxon>Araneoidea</taxon>
        <taxon>Nephilidae</taxon>
        <taxon>Trichonephila</taxon>
        <taxon>Trichonephila inaurata</taxon>
    </lineage>
</organism>
<comment type="caution">
    <text evidence="3">The sequence shown here is derived from an EMBL/GenBank/DDBJ whole genome shotgun (WGS) entry which is preliminary data.</text>
</comment>
<keyword evidence="4" id="KW-1185">Reference proteome</keyword>
<dbReference type="AlphaFoldDB" id="A0A8X6WMF1"/>
<dbReference type="Proteomes" id="UP000886998">
    <property type="component" value="Unassembled WGS sequence"/>
</dbReference>
<feature type="signal peptide" evidence="2">
    <location>
        <begin position="1"/>
        <end position="17"/>
    </location>
</feature>
<reference evidence="3" key="1">
    <citation type="submission" date="2020-08" db="EMBL/GenBank/DDBJ databases">
        <title>Multicomponent nature underlies the extraordinary mechanical properties of spider dragline silk.</title>
        <authorList>
            <person name="Kono N."/>
            <person name="Nakamura H."/>
            <person name="Mori M."/>
            <person name="Yoshida Y."/>
            <person name="Ohtoshi R."/>
            <person name="Malay A.D."/>
            <person name="Moran D.A.P."/>
            <person name="Tomita M."/>
            <person name="Numata K."/>
            <person name="Arakawa K."/>
        </authorList>
    </citation>
    <scope>NUCLEOTIDE SEQUENCE</scope>
</reference>
<feature type="compositionally biased region" description="Basic and acidic residues" evidence="1">
    <location>
        <begin position="64"/>
        <end position="74"/>
    </location>
</feature>
<evidence type="ECO:0000313" key="3">
    <source>
        <dbReference type="EMBL" id="GFY37867.1"/>
    </source>
</evidence>
<protein>
    <submittedName>
        <fullName evidence="3">Uncharacterized protein</fullName>
    </submittedName>
</protein>
<feature type="chain" id="PRO_5036463651" evidence="2">
    <location>
        <begin position="18"/>
        <end position="173"/>
    </location>
</feature>
<keyword evidence="2" id="KW-0732">Signal</keyword>
<evidence type="ECO:0000313" key="4">
    <source>
        <dbReference type="Proteomes" id="UP000886998"/>
    </source>
</evidence>
<evidence type="ECO:0000256" key="2">
    <source>
        <dbReference type="SAM" id="SignalP"/>
    </source>
</evidence>
<evidence type="ECO:0000256" key="1">
    <source>
        <dbReference type="SAM" id="MobiDB-lite"/>
    </source>
</evidence>
<accession>A0A8X6WMF1</accession>
<proteinExistence type="predicted"/>
<sequence length="173" mass="19377">MLIVEVLSFILIQKVLARSYSKLQMALIEVVNEGFPNPSTQTKDMGKFLGGCVHETGGDITDGNDLRPSGEKDQLVNGKGVKPSEGGKGPNRSIWTCFRKGWSKKVDWAPRYASELCIVGMECSIVSFEMSFNMDGQNKRSWGFGTNTWMGGDYGRRNILKRFLAQRGQTFFY</sequence>
<feature type="region of interest" description="Disordered" evidence="1">
    <location>
        <begin position="60"/>
        <end position="89"/>
    </location>
</feature>
<dbReference type="EMBL" id="BMAV01000530">
    <property type="protein sequence ID" value="GFY37867.1"/>
    <property type="molecule type" value="Genomic_DNA"/>
</dbReference>
<name>A0A8X6WMF1_9ARAC</name>
<gene>
    <name evidence="3" type="ORF">TNIN_213171</name>
</gene>